<comment type="catalytic activity">
    <reaction evidence="6">
        <text>L-lysyl-[protein] + 3 S-adenosyl-L-methionine = N(6),N(6),N(6)-trimethyl-L-lysyl-[protein] + 3 S-adenosyl-L-homocysteine + 3 H(+)</text>
        <dbReference type="Rhea" id="RHEA:54192"/>
        <dbReference type="Rhea" id="RHEA-COMP:9752"/>
        <dbReference type="Rhea" id="RHEA-COMP:13826"/>
        <dbReference type="ChEBI" id="CHEBI:15378"/>
        <dbReference type="ChEBI" id="CHEBI:29969"/>
        <dbReference type="ChEBI" id="CHEBI:57856"/>
        <dbReference type="ChEBI" id="CHEBI:59789"/>
        <dbReference type="ChEBI" id="CHEBI:61961"/>
    </reaction>
</comment>
<dbReference type="PANTHER" id="PTHR43648:SF1">
    <property type="entry name" value="ELECTRON TRANSFER FLAVOPROTEIN BETA SUBUNIT LYSINE METHYLTRANSFERASE"/>
    <property type="match status" value="1"/>
</dbReference>
<dbReference type="EMBL" id="VYSB01000003">
    <property type="protein sequence ID" value="MYZ51337.1"/>
    <property type="molecule type" value="Genomic_DNA"/>
</dbReference>
<dbReference type="PANTHER" id="PTHR43648">
    <property type="entry name" value="ELECTRON TRANSFER FLAVOPROTEIN BETA SUBUNIT LYSINE METHYLTRANSFERASE"/>
    <property type="match status" value="1"/>
</dbReference>
<keyword evidence="2 6" id="KW-0963">Cytoplasm</keyword>
<evidence type="ECO:0000313" key="9">
    <source>
        <dbReference type="Proteomes" id="UP000238326"/>
    </source>
</evidence>
<dbReference type="EC" id="2.1.1.-" evidence="6"/>
<reference evidence="7 10" key="2">
    <citation type="submission" date="2019-09" db="EMBL/GenBank/DDBJ databases">
        <title>Identification of Malikia spinosa a prominent benzene-, toluene-, and ethylbenzene-degrading bacterium: enrichment, isolation and whole genome sequencing.</title>
        <authorList>
            <person name="Tancsics A."/>
            <person name="Revesz F."/>
            <person name="Kriszt B."/>
        </authorList>
    </citation>
    <scope>NUCLEOTIDE SEQUENCE [LARGE SCALE GENOMIC DNA]</scope>
    <source>
        <strain evidence="7 10">AB6</strain>
    </source>
</reference>
<keyword evidence="4 6" id="KW-0808">Transferase</keyword>
<dbReference type="Proteomes" id="UP000481947">
    <property type="component" value="Unassembled WGS sequence"/>
</dbReference>
<keyword evidence="3 6" id="KW-0489">Methyltransferase</keyword>
<dbReference type="InterPro" id="IPR050078">
    <property type="entry name" value="Ribosomal_L11_MeTrfase_PrmA"/>
</dbReference>
<evidence type="ECO:0000256" key="5">
    <source>
        <dbReference type="ARBA" id="ARBA00022691"/>
    </source>
</evidence>
<feature type="binding site" evidence="6">
    <location>
        <position position="231"/>
    </location>
    <ligand>
        <name>S-adenosyl-L-methionine</name>
        <dbReference type="ChEBI" id="CHEBI:59789"/>
    </ligand>
</feature>
<feature type="binding site" evidence="6">
    <location>
        <position position="150"/>
    </location>
    <ligand>
        <name>S-adenosyl-L-methionine</name>
        <dbReference type="ChEBI" id="CHEBI:59789"/>
    </ligand>
</feature>
<dbReference type="GO" id="GO:0016279">
    <property type="term" value="F:protein-lysine N-methyltransferase activity"/>
    <property type="evidence" value="ECO:0007669"/>
    <property type="project" value="TreeGrafter"/>
</dbReference>
<proteinExistence type="inferred from homology"/>
<feature type="binding site" evidence="6">
    <location>
        <position position="171"/>
    </location>
    <ligand>
        <name>S-adenosyl-L-methionine</name>
        <dbReference type="ChEBI" id="CHEBI:59789"/>
    </ligand>
</feature>
<keyword evidence="5 6" id="KW-0949">S-adenosyl-L-methionine</keyword>
<organism evidence="8 9">
    <name type="scientific">Malikia spinosa</name>
    <dbReference type="NCBI Taxonomy" id="86180"/>
    <lineage>
        <taxon>Bacteria</taxon>
        <taxon>Pseudomonadati</taxon>
        <taxon>Pseudomonadota</taxon>
        <taxon>Betaproteobacteria</taxon>
        <taxon>Burkholderiales</taxon>
        <taxon>Comamonadaceae</taxon>
        <taxon>Malikia</taxon>
    </lineage>
</organism>
<dbReference type="GO" id="GO:0005840">
    <property type="term" value="C:ribosome"/>
    <property type="evidence" value="ECO:0007669"/>
    <property type="project" value="UniProtKB-KW"/>
</dbReference>
<dbReference type="HAMAP" id="MF_00735">
    <property type="entry name" value="Methyltr_PrmA"/>
    <property type="match status" value="1"/>
</dbReference>
<protein>
    <recommendedName>
        <fullName evidence="6">Ribosomal protein L11 methyltransferase</fullName>
        <shortName evidence="6">L11 Mtase</shortName>
        <ecNumber evidence="6">2.1.1.-</ecNumber>
    </recommendedName>
</protein>
<comment type="subcellular location">
    <subcellularLocation>
        <location evidence="6">Cytoplasm</location>
    </subcellularLocation>
</comment>
<dbReference type="CDD" id="cd02440">
    <property type="entry name" value="AdoMet_MTases"/>
    <property type="match status" value="1"/>
</dbReference>
<dbReference type="InterPro" id="IPR004498">
    <property type="entry name" value="Ribosomal_PrmA_MeTrfase"/>
</dbReference>
<evidence type="ECO:0000313" key="10">
    <source>
        <dbReference type="Proteomes" id="UP000481947"/>
    </source>
</evidence>
<evidence type="ECO:0000256" key="4">
    <source>
        <dbReference type="ARBA" id="ARBA00022679"/>
    </source>
</evidence>
<dbReference type="OrthoDB" id="9785995at2"/>
<feature type="binding site" evidence="6">
    <location>
        <position position="193"/>
    </location>
    <ligand>
        <name>S-adenosyl-L-methionine</name>
        <dbReference type="ChEBI" id="CHEBI:59789"/>
    </ligand>
</feature>
<comment type="similarity">
    <text evidence="1 6">Belongs to the methyltransferase superfamily. PrmA family.</text>
</comment>
<dbReference type="PIRSF" id="PIRSF000401">
    <property type="entry name" value="RPL11_MTase"/>
    <property type="match status" value="1"/>
</dbReference>
<keyword evidence="8" id="KW-0687">Ribonucleoprotein</keyword>
<dbReference type="InterPro" id="IPR029063">
    <property type="entry name" value="SAM-dependent_MTases_sf"/>
</dbReference>
<comment type="function">
    <text evidence="6">Methylates ribosomal protein L11.</text>
</comment>
<comment type="caution">
    <text evidence="8">The sequence shown here is derived from an EMBL/GenBank/DDBJ whole genome shotgun (WGS) entry which is preliminary data.</text>
</comment>
<dbReference type="GO" id="GO:0032259">
    <property type="term" value="P:methylation"/>
    <property type="evidence" value="ECO:0007669"/>
    <property type="project" value="UniProtKB-KW"/>
</dbReference>
<sequence length="295" mass="31597">MFELVLMAPEWRIEELSDALEALDALSVSVEDADAQTPAEQALFGEPGMPAPKAGWQRSRVVALFEQEAQAREAVELLAPQDFFEGCESVGVRPVAEQDWVRLTQSQFAPVEITPTFWIVPSWHEPPAAAEQVIRLDPGLAFGTGTHPTTRMCLRWIAQRDLSAQRVLDYGCGSGILAIGAAKHGAAEIVAVDIDPAAVESTQINAANNHVSLLTGLPEAATGVFNLVLANILATPLKMLAPLLCAHVQAGGHLVLAGILEPQADELKAAYAPWLALEVTDSEEGWILMTARAAD</sequence>
<evidence type="ECO:0000313" key="8">
    <source>
        <dbReference type="EMBL" id="PRD69622.1"/>
    </source>
</evidence>
<dbReference type="Proteomes" id="UP000238326">
    <property type="component" value="Unassembled WGS sequence"/>
</dbReference>
<name>A0A2S9KGQ4_9BURK</name>
<dbReference type="SUPFAM" id="SSF53335">
    <property type="entry name" value="S-adenosyl-L-methionine-dependent methyltransferases"/>
    <property type="match status" value="1"/>
</dbReference>
<dbReference type="AlphaFoldDB" id="A0A2S9KGQ4"/>
<gene>
    <name evidence="6" type="primary">prmA</name>
    <name evidence="8" type="ORF">C6P61_04735</name>
    <name evidence="7" type="ORF">F5985_04110</name>
</gene>
<evidence type="ECO:0000313" key="7">
    <source>
        <dbReference type="EMBL" id="MYZ51337.1"/>
    </source>
</evidence>
<evidence type="ECO:0000256" key="6">
    <source>
        <dbReference type="HAMAP-Rule" id="MF_00735"/>
    </source>
</evidence>
<dbReference type="RefSeq" id="WP_105728779.1">
    <property type="nucleotide sequence ID" value="NZ_DAIPCI010000001.1"/>
</dbReference>
<evidence type="ECO:0000256" key="1">
    <source>
        <dbReference type="ARBA" id="ARBA00009741"/>
    </source>
</evidence>
<accession>A0A2S9KGQ4</accession>
<dbReference type="EMBL" id="PVLR01000012">
    <property type="protein sequence ID" value="PRD69622.1"/>
    <property type="molecule type" value="Genomic_DNA"/>
</dbReference>
<evidence type="ECO:0000256" key="2">
    <source>
        <dbReference type="ARBA" id="ARBA00022490"/>
    </source>
</evidence>
<reference evidence="8 9" key="1">
    <citation type="submission" date="2018-03" db="EMBL/GenBank/DDBJ databases">
        <title>Comparative genomics illustrates the genes involved in a hyperalkaliphilic mechanisms of Serpentinomonas isolated from highly-alkaline calcium-rich serpentinized springs.</title>
        <authorList>
            <person name="Suzuki S."/>
            <person name="Ishii S."/>
            <person name="Walworth N."/>
            <person name="Bird L."/>
            <person name="Kuenen J.G."/>
            <person name="Nealson K.H."/>
        </authorList>
    </citation>
    <scope>NUCLEOTIDE SEQUENCE [LARGE SCALE GENOMIC DNA]</scope>
    <source>
        <strain evidence="8 9">83</strain>
    </source>
</reference>
<keyword evidence="9" id="KW-1185">Reference proteome</keyword>
<keyword evidence="8" id="KW-0689">Ribosomal protein</keyword>
<evidence type="ECO:0000256" key="3">
    <source>
        <dbReference type="ARBA" id="ARBA00022603"/>
    </source>
</evidence>
<dbReference type="NCBIfam" id="TIGR00406">
    <property type="entry name" value="prmA"/>
    <property type="match status" value="1"/>
</dbReference>
<dbReference type="GO" id="GO:0005829">
    <property type="term" value="C:cytosol"/>
    <property type="evidence" value="ECO:0007669"/>
    <property type="project" value="TreeGrafter"/>
</dbReference>
<dbReference type="Pfam" id="PF06325">
    <property type="entry name" value="PrmA"/>
    <property type="match status" value="1"/>
</dbReference>
<dbReference type="Gene3D" id="3.40.50.150">
    <property type="entry name" value="Vaccinia Virus protein VP39"/>
    <property type="match status" value="1"/>
</dbReference>